<comment type="caution">
    <text evidence="1">The sequence shown here is derived from an EMBL/GenBank/DDBJ whole genome shotgun (WGS) entry which is preliminary data.</text>
</comment>
<evidence type="ECO:0000313" key="1">
    <source>
        <dbReference type="EMBL" id="KAK4551431.1"/>
    </source>
</evidence>
<name>A0AAN7I0G7_QUERU</name>
<evidence type="ECO:0000313" key="2">
    <source>
        <dbReference type="Proteomes" id="UP001324115"/>
    </source>
</evidence>
<reference evidence="1 2" key="1">
    <citation type="journal article" date="2023" name="G3 (Bethesda)">
        <title>A haplotype-resolved chromosome-scale genome for Quercus rubra L. provides insights into the genetics of adaptive traits for red oak species.</title>
        <authorList>
            <person name="Kapoor B."/>
            <person name="Jenkins J."/>
            <person name="Schmutz J."/>
            <person name="Zhebentyayeva T."/>
            <person name="Kuelheim C."/>
            <person name="Coggeshall M."/>
            <person name="Heim C."/>
            <person name="Lasky J.R."/>
            <person name="Leites L."/>
            <person name="Islam-Faridi N."/>
            <person name="Romero-Severson J."/>
            <person name="DeLeo V.L."/>
            <person name="Lucas S.M."/>
            <person name="Lazic D."/>
            <person name="Gailing O."/>
            <person name="Carlson J."/>
            <person name="Staton M."/>
        </authorList>
    </citation>
    <scope>NUCLEOTIDE SEQUENCE [LARGE SCALE GENOMIC DNA]</scope>
    <source>
        <strain evidence="1">Pseudo-F2</strain>
    </source>
</reference>
<dbReference type="AlphaFoldDB" id="A0AAN7I0G7"/>
<gene>
    <name evidence="1" type="ORF">RGQ29_032373</name>
</gene>
<dbReference type="Proteomes" id="UP001324115">
    <property type="component" value="Unassembled WGS sequence"/>
</dbReference>
<dbReference type="EMBL" id="JAXUIC010000068">
    <property type="protein sequence ID" value="KAK4551431.1"/>
    <property type="molecule type" value="Genomic_DNA"/>
</dbReference>
<keyword evidence="2" id="KW-1185">Reference proteome</keyword>
<sequence>METTESISHVLRYCIVAQNFWKLLGISSKHHDFFLLDLEEWKKVNCSSKSTLRHHQLPWKIVFPFGIWQLWNQRNSFLFSSGMVTRNIQDLCIKKSAKFFAIVGDKPNENPRINIQDSIEEIP</sequence>
<proteinExistence type="predicted"/>
<accession>A0AAN7I0G7</accession>
<protein>
    <submittedName>
        <fullName evidence="1">Uncharacterized protein</fullName>
    </submittedName>
</protein>
<organism evidence="1 2">
    <name type="scientific">Quercus rubra</name>
    <name type="common">Northern red oak</name>
    <name type="synonym">Quercus borealis</name>
    <dbReference type="NCBI Taxonomy" id="3512"/>
    <lineage>
        <taxon>Eukaryota</taxon>
        <taxon>Viridiplantae</taxon>
        <taxon>Streptophyta</taxon>
        <taxon>Embryophyta</taxon>
        <taxon>Tracheophyta</taxon>
        <taxon>Spermatophyta</taxon>
        <taxon>Magnoliopsida</taxon>
        <taxon>eudicotyledons</taxon>
        <taxon>Gunneridae</taxon>
        <taxon>Pentapetalae</taxon>
        <taxon>rosids</taxon>
        <taxon>fabids</taxon>
        <taxon>Fagales</taxon>
        <taxon>Fagaceae</taxon>
        <taxon>Quercus</taxon>
    </lineage>
</organism>